<comment type="similarity">
    <text evidence="2">Belongs to the tRNA methyltransferase O family.</text>
</comment>
<dbReference type="SUPFAM" id="SSF118196">
    <property type="entry name" value="YaeB-like"/>
    <property type="match status" value="1"/>
</dbReference>
<evidence type="ECO:0000259" key="3">
    <source>
        <dbReference type="PROSITE" id="PS51668"/>
    </source>
</evidence>
<keyword evidence="1" id="KW-0949">S-adenosyl-L-methionine</keyword>
<dbReference type="EMBL" id="DUIH01000009">
    <property type="protein sequence ID" value="HIH69345.1"/>
    <property type="molecule type" value="Genomic_DNA"/>
</dbReference>
<dbReference type="PROSITE" id="PS51668">
    <property type="entry name" value="TSAA_2"/>
    <property type="match status" value="1"/>
</dbReference>
<dbReference type="PROSITE" id="PS01318">
    <property type="entry name" value="TSAA_1"/>
    <property type="match status" value="1"/>
</dbReference>
<organism evidence="4 5">
    <name type="scientific">Methermicoccus shengliensis</name>
    <dbReference type="NCBI Taxonomy" id="660064"/>
    <lineage>
        <taxon>Archaea</taxon>
        <taxon>Methanobacteriati</taxon>
        <taxon>Methanobacteriota</taxon>
        <taxon>Stenosarchaea group</taxon>
        <taxon>Methanomicrobia</taxon>
        <taxon>Methanosarcinales</taxon>
        <taxon>Methermicoccaceae</taxon>
        <taxon>Methermicoccus</taxon>
    </lineage>
</organism>
<keyword evidence="4" id="KW-0808">Transferase</keyword>
<dbReference type="InterPro" id="IPR040372">
    <property type="entry name" value="YaeB-like"/>
</dbReference>
<dbReference type="Gene3D" id="2.40.30.70">
    <property type="entry name" value="YaeB-like"/>
    <property type="match status" value="1"/>
</dbReference>
<evidence type="ECO:0000313" key="4">
    <source>
        <dbReference type="EMBL" id="HIH69345.1"/>
    </source>
</evidence>
<protein>
    <submittedName>
        <fullName evidence="4">tRNA (N6-threonylcarbamoyladenosine(37)-N6)-methyltransferase TrmO</fullName>
    </submittedName>
</protein>
<sequence>MMNIEPVGIIRSPYKSFDEAPHQGRFSKEIYEIEIFPEFEAGLEDIETCTHLIVLYWLDRAKRDTLIAVPPHDKKEHGVFATRSLHRPNPIGFAVVELLERNGRVLKVEGLDALDGTPVVDIKPYSSQLDCVENAKIGWFEEVKKE</sequence>
<dbReference type="GO" id="GO:0008168">
    <property type="term" value="F:methyltransferase activity"/>
    <property type="evidence" value="ECO:0007669"/>
    <property type="project" value="UniProtKB-KW"/>
</dbReference>
<dbReference type="InterPro" id="IPR036414">
    <property type="entry name" value="YaeB_N_sf"/>
</dbReference>
<dbReference type="GO" id="GO:0032259">
    <property type="term" value="P:methylation"/>
    <property type="evidence" value="ECO:0007669"/>
    <property type="project" value="UniProtKB-KW"/>
</dbReference>
<feature type="domain" description="TsaA-like" evidence="3">
    <location>
        <begin position="4"/>
        <end position="134"/>
    </location>
</feature>
<dbReference type="InterPro" id="IPR023370">
    <property type="entry name" value="TrmO-like_N"/>
</dbReference>
<keyword evidence="4" id="KW-0489">Methyltransferase</keyword>
<evidence type="ECO:0000313" key="5">
    <source>
        <dbReference type="Proteomes" id="UP000600363"/>
    </source>
</evidence>
<dbReference type="InterPro" id="IPR023368">
    <property type="entry name" value="UPF0066_cons_site"/>
</dbReference>
<accession>A0A832RV28</accession>
<comment type="caution">
    <text evidence="4">The sequence shown here is derived from an EMBL/GenBank/DDBJ whole genome shotgun (WGS) entry which is preliminary data.</text>
</comment>
<dbReference type="InterPro" id="IPR036413">
    <property type="entry name" value="YaeB-like_sf"/>
</dbReference>
<dbReference type="PANTHER" id="PTHR12818:SF0">
    <property type="entry name" value="TRNA (ADENINE(37)-N6)-METHYLTRANSFERASE"/>
    <property type="match status" value="1"/>
</dbReference>
<dbReference type="Pfam" id="PF01980">
    <property type="entry name" value="TrmO_N"/>
    <property type="match status" value="1"/>
</dbReference>
<dbReference type="NCBIfam" id="TIGR00104">
    <property type="entry name" value="tRNA_TsaA"/>
    <property type="match status" value="1"/>
</dbReference>
<reference evidence="4" key="1">
    <citation type="journal article" date="2020" name="bioRxiv">
        <title>A rank-normalized archaeal taxonomy based on genome phylogeny resolves widespread incomplete and uneven classifications.</title>
        <authorList>
            <person name="Rinke C."/>
            <person name="Chuvochina M."/>
            <person name="Mussig A.J."/>
            <person name="Chaumeil P.-A."/>
            <person name="Waite D.W."/>
            <person name="Whitman W.B."/>
            <person name="Parks D.H."/>
            <person name="Hugenholtz P."/>
        </authorList>
    </citation>
    <scope>NUCLEOTIDE SEQUENCE</scope>
    <source>
        <strain evidence="4">UBA12518</strain>
    </source>
</reference>
<proteinExistence type="inferred from homology"/>
<dbReference type="Proteomes" id="UP000600363">
    <property type="component" value="Unassembled WGS sequence"/>
</dbReference>
<evidence type="ECO:0000256" key="1">
    <source>
        <dbReference type="ARBA" id="ARBA00022691"/>
    </source>
</evidence>
<dbReference type="AlphaFoldDB" id="A0A832RV28"/>
<dbReference type="CDD" id="cd09281">
    <property type="entry name" value="UPF0066"/>
    <property type="match status" value="1"/>
</dbReference>
<name>A0A832RV28_9EURY</name>
<dbReference type="PANTHER" id="PTHR12818">
    <property type="entry name" value="TRNA (ADENINE(37)-N6)-METHYLTRANSFERASE"/>
    <property type="match status" value="1"/>
</dbReference>
<evidence type="ECO:0000256" key="2">
    <source>
        <dbReference type="ARBA" id="ARBA00033753"/>
    </source>
</evidence>
<gene>
    <name evidence="4" type="primary">tsaA</name>
    <name evidence="4" type="ORF">HA299_01800</name>
</gene>